<feature type="region of interest" description="Disordered" evidence="10">
    <location>
        <begin position="542"/>
        <end position="585"/>
    </location>
</feature>
<dbReference type="Gene3D" id="3.10.330.20">
    <property type="match status" value="1"/>
</dbReference>
<gene>
    <name evidence="12" type="ORF">AYO20_02971</name>
</gene>
<feature type="domain" description="tRNA (adenine(58)-N(1))-methyltransferase catalytic subunit TRM61 C-terminal" evidence="11">
    <location>
        <begin position="292"/>
        <end position="519"/>
    </location>
</feature>
<dbReference type="GO" id="GO:0005634">
    <property type="term" value="C:nucleus"/>
    <property type="evidence" value="ECO:0007669"/>
    <property type="project" value="UniProtKB-SubCell"/>
</dbReference>
<dbReference type="EC" id="2.1.1.220" evidence="2"/>
<evidence type="ECO:0000256" key="1">
    <source>
        <dbReference type="ARBA" id="ARBA00004123"/>
    </source>
</evidence>
<evidence type="ECO:0000256" key="6">
    <source>
        <dbReference type="ARBA" id="ARBA00022691"/>
    </source>
</evidence>
<feature type="region of interest" description="Disordered" evidence="10">
    <location>
        <begin position="75"/>
        <end position="117"/>
    </location>
</feature>
<dbReference type="InterPro" id="IPR029063">
    <property type="entry name" value="SAM-dependent_MTases_sf"/>
</dbReference>
<sequence>MVSTFLTPTRVAKEHDLASLHLRRDQALPVVLSTQVTRDADDGYAEGVVTNTRFGSFPHSTIIGVPWGSQIRASKVDTGSRGRIKQKQKQKQQQQKGKDVVSGGGGGKKRKADEALLEDEDRRIKTAAAEEVVVVGDEEEGGRGSEQVNPPQDGVQRGEGTGAVEGAAVKEAVVAESGFVHVLPPTPENWTTSLPHRTQVVYTPDYSYILHRIRARPGSRLIEAGSGSGSFTHAAARAVFGGYPEDEHRPRQSADEEEGRSSDVPDAVQGEKEGIGETAPDDKGKGHEDIDRFGRVFSYEFHCERHEKVKAEMVQHGLDTVVHALHRDVYKDGFLIYDSEDTPTGEKTSPNANAIFLDLPCPWEALPHLTRESSQQGSPSVLDPHSAVHICTFSPCIEQAQKTISALRKYDWIEIEMVEVQHKRIDVRREYTGLQYNGMRGTNAFAANVEEAVSRLREVEQRLKDFHTGKSLDEDNKSGKVKDQQHQVDVGKLPFNGGRLVQRTEAEVKTHTSYLVFAVLPRLWTEEDEALAQEKWSKHVKMVSHAPKSQRQLKKEAKLRAKSQLQNGVKDKESEVNAEAAKNAI</sequence>
<dbReference type="Gene3D" id="3.40.50.150">
    <property type="entry name" value="Vaccinia Virus protein VP39"/>
    <property type="match status" value="1"/>
</dbReference>
<dbReference type="PANTHER" id="PTHR12133">
    <property type="entry name" value="TRNA (ADENINE(58)-N(1))-METHYLTRANSFERASE"/>
    <property type="match status" value="1"/>
</dbReference>
<keyword evidence="7" id="KW-0819">tRNA processing</keyword>
<reference evidence="12 13" key="1">
    <citation type="submission" date="2016-03" db="EMBL/GenBank/DDBJ databases">
        <title>The draft genome sequence of Fonsecaea nubica causative agent of cutaneous subcutaneous infection in human host.</title>
        <authorList>
            <person name="Costa F."/>
            <person name="Sybren D.H."/>
            <person name="Raittz R.T."/>
            <person name="Weiss V.A."/>
            <person name="Leao A.C."/>
            <person name="Gomes R."/>
            <person name="De Souza E.M."/>
            <person name="Pedrosa F.O."/>
            <person name="Steffens M.B."/>
            <person name="Bombassaro A."/>
            <person name="Tadra-Sfeir M.Z."/>
            <person name="Moreno L.F."/>
            <person name="Najafzadeh M.J."/>
            <person name="Felipe M.S."/>
            <person name="Teixeira M."/>
            <person name="Sun J."/>
            <person name="Xi L."/>
            <person name="Castro M.A."/>
            <person name="Vicente V.A."/>
        </authorList>
    </citation>
    <scope>NUCLEOTIDE SEQUENCE [LARGE SCALE GENOMIC DNA]</scope>
    <source>
        <strain evidence="12 13">CBS 269.64</strain>
    </source>
</reference>
<dbReference type="OrthoDB" id="1925287at2759"/>
<evidence type="ECO:0000313" key="13">
    <source>
        <dbReference type="Proteomes" id="UP000185904"/>
    </source>
</evidence>
<dbReference type="GO" id="GO:0160107">
    <property type="term" value="F:tRNA (adenine(58)-N1)-methyltransferase activity"/>
    <property type="evidence" value="ECO:0007669"/>
    <property type="project" value="UniProtKB-EC"/>
</dbReference>
<dbReference type="GO" id="GO:0030488">
    <property type="term" value="P:tRNA methylation"/>
    <property type="evidence" value="ECO:0007669"/>
    <property type="project" value="InterPro"/>
</dbReference>
<dbReference type="SUPFAM" id="SSF53335">
    <property type="entry name" value="S-adenosyl-L-methionine-dependent methyltransferases"/>
    <property type="match status" value="1"/>
</dbReference>
<dbReference type="InterPro" id="IPR014816">
    <property type="entry name" value="tRNA_MeTrfase_Gcd14"/>
</dbReference>
<keyword evidence="8" id="KW-0539">Nucleus</keyword>
<feature type="domain" description="tRNA (adenine(58)-N(1))-methyltransferase catalytic subunit TRM61 C-terminal" evidence="11">
    <location>
        <begin position="178"/>
        <end position="240"/>
    </location>
</feature>
<name>A0A178D8W3_9EURO</name>
<dbReference type="AlphaFoldDB" id="A0A178D8W3"/>
<dbReference type="Proteomes" id="UP000185904">
    <property type="component" value="Unassembled WGS sequence"/>
</dbReference>
<comment type="subcellular location">
    <subcellularLocation>
        <location evidence="1">Nucleus</location>
    </subcellularLocation>
</comment>
<dbReference type="GO" id="GO:0031515">
    <property type="term" value="C:tRNA (m1A) methyltransferase complex"/>
    <property type="evidence" value="ECO:0007669"/>
    <property type="project" value="InterPro"/>
</dbReference>
<feature type="compositionally biased region" description="Basic and acidic residues" evidence="10">
    <location>
        <begin position="245"/>
        <end position="289"/>
    </location>
</feature>
<keyword evidence="4" id="KW-0489">Methyltransferase</keyword>
<proteinExistence type="predicted"/>
<organism evidence="12 13">
    <name type="scientific">Fonsecaea nubica</name>
    <dbReference type="NCBI Taxonomy" id="856822"/>
    <lineage>
        <taxon>Eukaryota</taxon>
        <taxon>Fungi</taxon>
        <taxon>Dikarya</taxon>
        <taxon>Ascomycota</taxon>
        <taxon>Pezizomycotina</taxon>
        <taxon>Eurotiomycetes</taxon>
        <taxon>Chaetothyriomycetidae</taxon>
        <taxon>Chaetothyriales</taxon>
        <taxon>Herpotrichiellaceae</taxon>
        <taxon>Fonsecaea</taxon>
    </lineage>
</organism>
<evidence type="ECO:0000256" key="10">
    <source>
        <dbReference type="SAM" id="MobiDB-lite"/>
    </source>
</evidence>
<feature type="region of interest" description="Disordered" evidence="10">
    <location>
        <begin position="136"/>
        <end position="160"/>
    </location>
</feature>
<keyword evidence="13" id="KW-1185">Reference proteome</keyword>
<evidence type="ECO:0000256" key="9">
    <source>
        <dbReference type="ARBA" id="ARBA00033309"/>
    </source>
</evidence>
<keyword evidence="5" id="KW-0808">Transferase</keyword>
<dbReference type="GeneID" id="34586394"/>
<comment type="caution">
    <text evidence="12">The sequence shown here is derived from an EMBL/GenBank/DDBJ whole genome shotgun (WGS) entry which is preliminary data.</text>
</comment>
<evidence type="ECO:0000256" key="4">
    <source>
        <dbReference type="ARBA" id="ARBA00022603"/>
    </source>
</evidence>
<evidence type="ECO:0000256" key="7">
    <source>
        <dbReference type="ARBA" id="ARBA00022694"/>
    </source>
</evidence>
<evidence type="ECO:0000256" key="2">
    <source>
        <dbReference type="ARBA" id="ARBA00012796"/>
    </source>
</evidence>
<dbReference type="PROSITE" id="PS51620">
    <property type="entry name" value="SAM_TRM61"/>
    <property type="match status" value="1"/>
</dbReference>
<keyword evidence="6" id="KW-0949">S-adenosyl-L-methionine</keyword>
<dbReference type="RefSeq" id="XP_022502806.1">
    <property type="nucleotide sequence ID" value="XM_022641275.1"/>
</dbReference>
<evidence type="ECO:0000256" key="3">
    <source>
        <dbReference type="ARBA" id="ARBA00015963"/>
    </source>
</evidence>
<evidence type="ECO:0000313" key="12">
    <source>
        <dbReference type="EMBL" id="OAL37794.1"/>
    </source>
</evidence>
<accession>A0A178D8W3</accession>
<dbReference type="InterPro" id="IPR049470">
    <property type="entry name" value="TRM61_C"/>
</dbReference>
<dbReference type="PANTHER" id="PTHR12133:SF2">
    <property type="entry name" value="TRNA (ADENINE(58)-N(1))-METHYLTRANSFERASE CATALYTIC SUBUNIT TRMT61A"/>
    <property type="match status" value="1"/>
</dbReference>
<dbReference type="Pfam" id="PF08704">
    <property type="entry name" value="GCD14"/>
    <property type="match status" value="2"/>
</dbReference>
<protein>
    <recommendedName>
        <fullName evidence="3">tRNA (adenine(58)-N(1))-methyltransferase catalytic subunit TRM61</fullName>
        <ecNumber evidence="2">2.1.1.220</ecNumber>
    </recommendedName>
    <alternativeName>
        <fullName evidence="9">tRNA(m1A58)-methyltransferase subunit TRM61</fullName>
    </alternativeName>
</protein>
<feature type="region of interest" description="Disordered" evidence="10">
    <location>
        <begin position="243"/>
        <end position="289"/>
    </location>
</feature>
<evidence type="ECO:0000256" key="5">
    <source>
        <dbReference type="ARBA" id="ARBA00022679"/>
    </source>
</evidence>
<dbReference type="EMBL" id="LVCJ01000013">
    <property type="protein sequence ID" value="OAL37794.1"/>
    <property type="molecule type" value="Genomic_DNA"/>
</dbReference>
<evidence type="ECO:0000259" key="11">
    <source>
        <dbReference type="Pfam" id="PF08704"/>
    </source>
</evidence>
<evidence type="ECO:0000256" key="8">
    <source>
        <dbReference type="ARBA" id="ARBA00023242"/>
    </source>
</evidence>